<dbReference type="EMBL" id="RKKU01000037">
    <property type="protein sequence ID" value="ROZ80831.1"/>
    <property type="molecule type" value="Genomic_DNA"/>
</dbReference>
<keyword evidence="3" id="KW-1185">Reference proteome</keyword>
<proteinExistence type="predicted"/>
<dbReference type="RefSeq" id="WP_123891270.1">
    <property type="nucleotide sequence ID" value="NZ_JBPYCX010000032.1"/>
</dbReference>
<sequence>MESLLILSGLVACLCAWVWLAVASRRLSVGLFVVALIAPVLTLFMRGKGYSRPARALLLMGMVIALGGLALMSQQRPQQFEQLISGRWAEQPAESALSGMLMEQPFAPNDVRWQGKHLIFTEKVGERIRRSLVIKFDRAESLLQGTAIDLLPGDPGPWPEIVLQWYTGALEPPGLRRLDGAYSMSLSLAAQGTDQTRMTVHLHLPADYATRLTGTVLLQDQPQWLGKSATVAPIVEAAPEPEVFVPEWQEVSVLALLDEPRAYIGKTVRLSTTSGKVFSGLLKEVTAQKRVVLSLPQGANQVDFQFHPVDIQLLEMRRR</sequence>
<gene>
    <name evidence="2" type="ORF">EF096_18760</name>
</gene>
<evidence type="ECO:0008006" key="4">
    <source>
        <dbReference type="Google" id="ProtNLM"/>
    </source>
</evidence>
<comment type="caution">
    <text evidence="2">The sequence shown here is derived from an EMBL/GenBank/DDBJ whole genome shotgun (WGS) entry which is preliminary data.</text>
</comment>
<reference evidence="2 3" key="1">
    <citation type="submission" date="2018-11" db="EMBL/GenBank/DDBJ databases">
        <authorList>
            <person name="Jang G.I."/>
            <person name="Hwang C.Y."/>
        </authorList>
    </citation>
    <scope>NUCLEOTIDE SEQUENCE [LARGE SCALE GENOMIC DNA]</scope>
    <source>
        <strain evidence="2 3">SSM26</strain>
    </source>
</reference>
<name>A0ABX9XDE7_9PSED</name>
<evidence type="ECO:0000256" key="1">
    <source>
        <dbReference type="SAM" id="Phobius"/>
    </source>
</evidence>
<dbReference type="Proteomes" id="UP000275199">
    <property type="component" value="Unassembled WGS sequence"/>
</dbReference>
<evidence type="ECO:0000313" key="2">
    <source>
        <dbReference type="EMBL" id="ROZ80831.1"/>
    </source>
</evidence>
<feature type="transmembrane region" description="Helical" evidence="1">
    <location>
        <begin position="54"/>
        <end position="72"/>
    </location>
</feature>
<keyword evidence="1" id="KW-0812">Transmembrane</keyword>
<keyword evidence="1" id="KW-0472">Membrane</keyword>
<accession>A0ABX9XDE7</accession>
<protein>
    <recommendedName>
        <fullName evidence="4">MFS transporter</fullName>
    </recommendedName>
</protein>
<evidence type="ECO:0000313" key="3">
    <source>
        <dbReference type="Proteomes" id="UP000275199"/>
    </source>
</evidence>
<keyword evidence="1" id="KW-1133">Transmembrane helix</keyword>
<organism evidence="2 3">
    <name type="scientific">Pseudomonas neustonica</name>
    <dbReference type="NCBI Taxonomy" id="2487346"/>
    <lineage>
        <taxon>Bacteria</taxon>
        <taxon>Pseudomonadati</taxon>
        <taxon>Pseudomonadota</taxon>
        <taxon>Gammaproteobacteria</taxon>
        <taxon>Pseudomonadales</taxon>
        <taxon>Pseudomonadaceae</taxon>
        <taxon>Pseudomonas</taxon>
    </lineage>
</organism>
<feature type="transmembrane region" description="Helical" evidence="1">
    <location>
        <begin position="30"/>
        <end position="47"/>
    </location>
</feature>